<evidence type="ECO:0000256" key="1">
    <source>
        <dbReference type="SAM" id="Phobius"/>
    </source>
</evidence>
<dbReference type="Proteomes" id="UP001476798">
    <property type="component" value="Unassembled WGS sequence"/>
</dbReference>
<comment type="caution">
    <text evidence="2">The sequence shown here is derived from an EMBL/GenBank/DDBJ whole genome shotgun (WGS) entry which is preliminary data.</text>
</comment>
<feature type="transmembrane region" description="Helical" evidence="1">
    <location>
        <begin position="27"/>
        <end position="48"/>
    </location>
</feature>
<accession>A0ABV0P397</accession>
<keyword evidence="1" id="KW-0812">Transmembrane</keyword>
<keyword evidence="1" id="KW-1133">Transmembrane helix</keyword>
<sequence length="77" mass="8677">MATENCDAVNMDPDIELLSDEEIESSLLSYIMVAWLVSLLANLSWLVCRICGAVFTRVEQKLILLRGLLSHHCHVFS</sequence>
<organism evidence="2 3">
    <name type="scientific">Goodea atripinnis</name>
    <dbReference type="NCBI Taxonomy" id="208336"/>
    <lineage>
        <taxon>Eukaryota</taxon>
        <taxon>Metazoa</taxon>
        <taxon>Chordata</taxon>
        <taxon>Craniata</taxon>
        <taxon>Vertebrata</taxon>
        <taxon>Euteleostomi</taxon>
        <taxon>Actinopterygii</taxon>
        <taxon>Neopterygii</taxon>
        <taxon>Teleostei</taxon>
        <taxon>Neoteleostei</taxon>
        <taxon>Acanthomorphata</taxon>
        <taxon>Ovalentaria</taxon>
        <taxon>Atherinomorphae</taxon>
        <taxon>Cyprinodontiformes</taxon>
        <taxon>Goodeidae</taxon>
        <taxon>Goodea</taxon>
    </lineage>
</organism>
<reference evidence="2 3" key="1">
    <citation type="submission" date="2021-06" db="EMBL/GenBank/DDBJ databases">
        <authorList>
            <person name="Palmer J.M."/>
        </authorList>
    </citation>
    <scope>NUCLEOTIDE SEQUENCE [LARGE SCALE GENOMIC DNA]</scope>
    <source>
        <strain evidence="2 3">GA_2019</strain>
        <tissue evidence="2">Muscle</tissue>
    </source>
</reference>
<evidence type="ECO:0000313" key="2">
    <source>
        <dbReference type="EMBL" id="MEQ2177509.1"/>
    </source>
</evidence>
<keyword evidence="3" id="KW-1185">Reference proteome</keyword>
<keyword evidence="1" id="KW-0472">Membrane</keyword>
<gene>
    <name evidence="2" type="ORF">GOODEAATRI_004298</name>
</gene>
<proteinExistence type="predicted"/>
<protein>
    <submittedName>
        <fullName evidence="2">Uncharacterized protein</fullName>
    </submittedName>
</protein>
<evidence type="ECO:0000313" key="3">
    <source>
        <dbReference type="Proteomes" id="UP001476798"/>
    </source>
</evidence>
<name>A0ABV0P397_9TELE</name>
<dbReference type="EMBL" id="JAHRIO010060150">
    <property type="protein sequence ID" value="MEQ2177509.1"/>
    <property type="molecule type" value="Genomic_DNA"/>
</dbReference>